<feature type="region of interest" description="Disordered" evidence="1">
    <location>
        <begin position="249"/>
        <end position="269"/>
    </location>
</feature>
<dbReference type="EMBL" id="LGTL01000001">
    <property type="protein sequence ID" value="KPA86891.1"/>
    <property type="molecule type" value="Genomic_DNA"/>
</dbReference>
<feature type="region of interest" description="Disordered" evidence="1">
    <location>
        <begin position="209"/>
        <end position="230"/>
    </location>
</feature>
<accession>A0A0N0E0V6</accession>
<gene>
    <name evidence="2" type="ORF">ABB37_00932</name>
</gene>
<name>A0A0N0E0V6_LEPPY</name>
<dbReference type="VEuPathDB" id="TriTrypDB:LpyrH10_01_9320"/>
<evidence type="ECO:0000313" key="3">
    <source>
        <dbReference type="Proteomes" id="UP000037923"/>
    </source>
</evidence>
<evidence type="ECO:0000256" key="1">
    <source>
        <dbReference type="SAM" id="MobiDB-lite"/>
    </source>
</evidence>
<dbReference type="AlphaFoldDB" id="A0A0N0E0V6"/>
<comment type="caution">
    <text evidence="2">The sequence shown here is derived from an EMBL/GenBank/DDBJ whole genome shotgun (WGS) entry which is preliminary data.</text>
</comment>
<dbReference type="GeneID" id="26901229"/>
<reference evidence="2 3" key="1">
    <citation type="submission" date="2015-07" db="EMBL/GenBank/DDBJ databases">
        <title>High-quality genome of monoxenous trypanosomatid Leptomonas pyrrhocoris.</title>
        <authorList>
            <person name="Flegontov P."/>
            <person name="Butenko A."/>
            <person name="Firsov S."/>
            <person name="Vlcek C."/>
            <person name="Logacheva M.D."/>
            <person name="Field M."/>
            <person name="Filatov D."/>
            <person name="Flegontova O."/>
            <person name="Gerasimov E."/>
            <person name="Jackson A.P."/>
            <person name="Kelly S."/>
            <person name="Opperdoes F."/>
            <person name="O'Reilly A."/>
            <person name="Votypka J."/>
            <person name="Yurchenko V."/>
            <person name="Lukes J."/>
        </authorList>
    </citation>
    <scope>NUCLEOTIDE SEQUENCE [LARGE SCALE GENOMIC DNA]</scope>
    <source>
        <strain evidence="2">H10</strain>
    </source>
</reference>
<dbReference type="RefSeq" id="XP_015665330.1">
    <property type="nucleotide sequence ID" value="XM_015797322.1"/>
</dbReference>
<evidence type="ECO:0000313" key="2">
    <source>
        <dbReference type="EMBL" id="KPA86891.1"/>
    </source>
</evidence>
<feature type="compositionally biased region" description="Basic and acidic residues" evidence="1">
    <location>
        <begin position="249"/>
        <end position="258"/>
    </location>
</feature>
<protein>
    <submittedName>
        <fullName evidence="2">Uncharacterized protein</fullName>
    </submittedName>
</protein>
<proteinExistence type="predicted"/>
<dbReference type="Proteomes" id="UP000037923">
    <property type="component" value="Unassembled WGS sequence"/>
</dbReference>
<keyword evidence="3" id="KW-1185">Reference proteome</keyword>
<feature type="compositionally biased region" description="Polar residues" evidence="1">
    <location>
        <begin position="221"/>
        <end position="230"/>
    </location>
</feature>
<sequence>MWSAHTLLAELHKKAALSPAAAVQDVQNTLAQSLRADVLPVVSYITRFSSLQNGDDFFLVRVHVLSRALVFVLSSFLAEWHRSDRGDGNERRPSSSADVPHLSMAEAALARELCEWISVLQQRADETRGSDADVRLFSVAYRKESDSLCSSIASPRQPAEAQGSFAGASTEQQVDRTCGGRTYWSDVRALRENTAEQFQLLQSTLTSRYTGAEDEERAMRSTENQSTPSCHRSWMDELCEQATAKRESCGRDDCRETQRQPPVASPSPFAGVTGVAAAVEEPTEVLASINAALNQVALSSSKEV</sequence>
<organism evidence="2 3">
    <name type="scientific">Leptomonas pyrrhocoris</name>
    <name type="common">Firebug parasite</name>
    <dbReference type="NCBI Taxonomy" id="157538"/>
    <lineage>
        <taxon>Eukaryota</taxon>
        <taxon>Discoba</taxon>
        <taxon>Euglenozoa</taxon>
        <taxon>Kinetoplastea</taxon>
        <taxon>Metakinetoplastina</taxon>
        <taxon>Trypanosomatida</taxon>
        <taxon>Trypanosomatidae</taxon>
        <taxon>Leishmaniinae</taxon>
        <taxon>Leptomonas</taxon>
    </lineage>
</organism>